<evidence type="ECO:0000313" key="1">
    <source>
        <dbReference type="EMBL" id="QKY79791.1"/>
    </source>
</evidence>
<evidence type="ECO:0000313" key="2">
    <source>
        <dbReference type="Proteomes" id="UP000516407"/>
    </source>
</evidence>
<sequence>MTRKLFGWTRFRLSPDEVDDVASARARAEELAAAADKFKDEAPAIGERQRQIRRENHFGLRLDSVYKEA</sequence>
<dbReference type="EMBL" id="MT498055">
    <property type="protein sequence ID" value="QKY79791.1"/>
    <property type="molecule type" value="Genomic_DNA"/>
</dbReference>
<dbReference type="Pfam" id="PF24596">
    <property type="entry name" value="DUF7620"/>
    <property type="match status" value="1"/>
</dbReference>
<dbReference type="Proteomes" id="UP000516407">
    <property type="component" value="Segment"/>
</dbReference>
<dbReference type="InterPro" id="IPR056037">
    <property type="entry name" value="DUF7620"/>
</dbReference>
<organism evidence="1 2">
    <name type="scientific">Arthrobacter phage Bumble</name>
    <dbReference type="NCBI Taxonomy" id="2743904"/>
    <lineage>
        <taxon>Viruses</taxon>
        <taxon>Duplodnaviria</taxon>
        <taxon>Heunggongvirae</taxon>
        <taxon>Uroviricota</taxon>
        <taxon>Caudoviricetes</taxon>
        <taxon>Berryhillviridae</taxon>
        <taxon>Altadenavirus</taxon>
        <taxon>Altadenavirus bumble</taxon>
    </lineage>
</organism>
<reference evidence="1 2" key="1">
    <citation type="submission" date="2020-05" db="EMBL/GenBank/DDBJ databases">
        <authorList>
            <person name="Bohanan V.A."/>
            <person name="Brazelton B.R."/>
            <person name="Coffey L.M."/>
            <person name="Donovan A.R."/>
            <person name="Gales A.C."/>
            <person name="Glasscock A.J."/>
            <person name="Grill M."/>
            <person name="Harper M.C."/>
            <person name="Hollowell C.E."/>
            <person name="Liu T.Y."/>
            <person name="Mansour C."/>
            <person name="McDowell A.D."/>
            <person name="Miller T.E."/>
            <person name="Nash A.G."/>
            <person name="Seo J."/>
            <person name="Sherman Z.A."/>
            <person name="Albert R.M."/>
            <person name="Ayala A."/>
            <person name="Monti D.L."/>
            <person name="Garlena R.A."/>
            <person name="Russell D.A."/>
            <person name="Pope W.H."/>
            <person name="Jacobs-Sera D."/>
            <person name="Hatfull G.F."/>
        </authorList>
    </citation>
    <scope>NUCLEOTIDE SEQUENCE [LARGE SCALE GENOMIC DNA]</scope>
</reference>
<protein>
    <submittedName>
        <fullName evidence="1">Uncharacterized protein</fullName>
    </submittedName>
</protein>
<gene>
    <name evidence="1" type="primary">25</name>
    <name evidence="1" type="ORF">SEA_BUMBLE_25</name>
</gene>
<name>A0A7G3VAB1_9CAUD</name>
<proteinExistence type="predicted"/>
<keyword evidence="2" id="KW-1185">Reference proteome</keyword>
<accession>A0A7G3VAB1</accession>